<dbReference type="InterPro" id="IPR016130">
    <property type="entry name" value="Tyr_Pase_AS"/>
</dbReference>
<comment type="catalytic activity">
    <reaction evidence="12">
        <text>a 1,2-diacyl-sn-glycero-3-phospho-(1'-sn-glycero-3'-phosphate) + H2O = a 1,2-diacyl-sn-glycero-3-phospho-(1'-sn-glycerol) + phosphate</text>
        <dbReference type="Rhea" id="RHEA:33751"/>
        <dbReference type="ChEBI" id="CHEBI:15377"/>
        <dbReference type="ChEBI" id="CHEBI:43474"/>
        <dbReference type="ChEBI" id="CHEBI:60110"/>
        <dbReference type="ChEBI" id="CHEBI:64716"/>
        <dbReference type="EC" id="3.1.3.27"/>
    </reaction>
    <physiologicalReaction direction="left-to-right" evidence="12">
        <dbReference type="Rhea" id="RHEA:33752"/>
    </physiologicalReaction>
</comment>
<accession>A0A0R3PVF4</accession>
<evidence type="ECO:0000256" key="17">
    <source>
        <dbReference type="ARBA" id="ARBA00069309"/>
    </source>
</evidence>
<keyword evidence="8" id="KW-0594">Phospholipid biosynthesis</keyword>
<feature type="domain" description="Tyrosine specific protein phosphatases" evidence="19">
    <location>
        <begin position="104"/>
        <end position="169"/>
    </location>
</feature>
<dbReference type="GO" id="GO:0008654">
    <property type="term" value="P:phospholipid biosynthetic process"/>
    <property type="evidence" value="ECO:0007669"/>
    <property type="project" value="UniProtKB-KW"/>
</dbReference>
<dbReference type="PANTHER" id="PTHR46274:SF6">
    <property type="entry name" value="TYR_PHOSPHATASE_2 DOMAIN-CONTAINING PROTEIN"/>
    <property type="match status" value="1"/>
</dbReference>
<evidence type="ECO:0000256" key="1">
    <source>
        <dbReference type="ARBA" id="ARBA00004370"/>
    </source>
</evidence>
<reference evidence="20 21" key="2">
    <citation type="submission" date="2018-11" db="EMBL/GenBank/DDBJ databases">
        <authorList>
            <consortium name="Pathogen Informatics"/>
        </authorList>
    </citation>
    <scope>NUCLEOTIDE SEQUENCE [LARGE SCALE GENOMIC DNA]</scope>
    <source>
        <strain evidence="20 21">Costa Rica</strain>
    </source>
</reference>
<evidence type="ECO:0000256" key="10">
    <source>
        <dbReference type="ARBA" id="ARBA00024192"/>
    </source>
</evidence>
<dbReference type="GO" id="GO:0016020">
    <property type="term" value="C:membrane"/>
    <property type="evidence" value="ECO:0007669"/>
    <property type="project" value="UniProtKB-SubCell"/>
</dbReference>
<dbReference type="OrthoDB" id="273181at2759"/>
<name>A0A0R3PVF4_ANGCS</name>
<keyword evidence="6" id="KW-0443">Lipid metabolism</keyword>
<comment type="pathway">
    <text evidence="2">Lipid metabolism.</text>
</comment>
<dbReference type="GO" id="GO:0008962">
    <property type="term" value="F:phosphatidylglycerophosphatase activity"/>
    <property type="evidence" value="ECO:0007669"/>
    <property type="project" value="UniProtKB-EC"/>
</dbReference>
<evidence type="ECO:0000256" key="11">
    <source>
        <dbReference type="ARBA" id="ARBA00024224"/>
    </source>
</evidence>
<feature type="domain" description="Tyrosine-protein phosphatase" evidence="18">
    <location>
        <begin position="27"/>
        <end position="180"/>
    </location>
</feature>
<evidence type="ECO:0000259" key="18">
    <source>
        <dbReference type="PROSITE" id="PS50054"/>
    </source>
</evidence>
<dbReference type="Gene3D" id="3.90.190.10">
    <property type="entry name" value="Protein tyrosine phosphatase superfamily"/>
    <property type="match status" value="1"/>
</dbReference>
<dbReference type="WBParaSite" id="ACOC_0001000701-mRNA-1">
    <property type="protein sequence ID" value="ACOC_0001000701-mRNA-1"/>
    <property type="gene ID" value="ACOC_0001000701"/>
</dbReference>
<dbReference type="OMA" id="CCSPEEW"/>
<dbReference type="InterPro" id="IPR000340">
    <property type="entry name" value="Dual-sp_phosphatase_cat-dom"/>
</dbReference>
<evidence type="ECO:0000313" key="20">
    <source>
        <dbReference type="EMBL" id="VDM61593.1"/>
    </source>
</evidence>
<dbReference type="InterPro" id="IPR044596">
    <property type="entry name" value="PTPMT1-like"/>
</dbReference>
<dbReference type="EMBL" id="UYYA01004392">
    <property type="protein sequence ID" value="VDM61593.1"/>
    <property type="molecule type" value="Genomic_DNA"/>
</dbReference>
<comment type="catalytic activity">
    <reaction evidence="15">
        <text>1,2-di-(9Z-octadecenoyl)-sn-glycero-3-phospho-(1'-sn-glycerol-3'-phosphate) + H2O = 1,2-di-(9Z-octadecenoyl)-sn-glycero-3-phospho-(1'-sn-glycerol) + phosphate</text>
        <dbReference type="Rhea" id="RHEA:42304"/>
        <dbReference type="ChEBI" id="CHEBI:15377"/>
        <dbReference type="ChEBI" id="CHEBI:43474"/>
        <dbReference type="ChEBI" id="CHEBI:75163"/>
        <dbReference type="ChEBI" id="CHEBI:78907"/>
    </reaction>
    <physiologicalReaction direction="left-to-right" evidence="15">
        <dbReference type="Rhea" id="RHEA:42305"/>
    </physiologicalReaction>
</comment>
<comment type="subcellular location">
    <subcellularLocation>
        <location evidence="1">Membrane</location>
    </subcellularLocation>
</comment>
<evidence type="ECO:0000256" key="15">
    <source>
        <dbReference type="ARBA" id="ARBA00052632"/>
    </source>
</evidence>
<comment type="catalytic activity">
    <reaction evidence="16">
        <text>1,2-dioctanoyl-sn-glycero-3-phospho-(1D-myo-inositol-5-phosphate) + H2O = 1,2-dioctanoyl-sn-glycero-3-phospho-(1D-myo-inositol) + phosphate</text>
        <dbReference type="Rhea" id="RHEA:42308"/>
        <dbReference type="ChEBI" id="CHEBI:15377"/>
        <dbReference type="ChEBI" id="CHEBI:43474"/>
        <dbReference type="ChEBI" id="CHEBI:65221"/>
        <dbReference type="ChEBI" id="CHEBI:78911"/>
    </reaction>
    <physiologicalReaction direction="left-to-right" evidence="16">
        <dbReference type="Rhea" id="RHEA:42309"/>
    </physiologicalReaction>
</comment>
<evidence type="ECO:0000256" key="12">
    <source>
        <dbReference type="ARBA" id="ARBA00050944"/>
    </source>
</evidence>
<comment type="catalytic activity">
    <reaction evidence="13">
        <text>a 1-acyl-2-hexanoyl-sn-glycero-3-phospho-(1D-myo-inositol-5-phosphate) + H2O = a 1-acyl-2-hexanoyl-sn-glycero-3-phospho-(1D-myo-inositol) + phosphate</text>
        <dbReference type="Rhea" id="RHEA:42320"/>
        <dbReference type="ChEBI" id="CHEBI:15377"/>
        <dbReference type="ChEBI" id="CHEBI:43474"/>
        <dbReference type="ChEBI" id="CHEBI:78930"/>
        <dbReference type="ChEBI" id="CHEBI:78931"/>
    </reaction>
    <physiologicalReaction direction="left-to-right" evidence="13">
        <dbReference type="Rhea" id="RHEA:42321"/>
    </physiologicalReaction>
</comment>
<evidence type="ECO:0000313" key="21">
    <source>
        <dbReference type="Proteomes" id="UP000267027"/>
    </source>
</evidence>
<keyword evidence="4" id="KW-0378">Hydrolase</keyword>
<dbReference type="InterPro" id="IPR020422">
    <property type="entry name" value="TYR_PHOSPHATASE_DUAL_dom"/>
</dbReference>
<evidence type="ECO:0000256" key="13">
    <source>
        <dbReference type="ARBA" id="ARBA00051818"/>
    </source>
</evidence>
<keyword evidence="5" id="KW-0904">Protein phosphatase</keyword>
<evidence type="ECO:0000256" key="8">
    <source>
        <dbReference type="ARBA" id="ARBA00023209"/>
    </source>
</evidence>
<evidence type="ECO:0000256" key="6">
    <source>
        <dbReference type="ARBA" id="ARBA00023098"/>
    </source>
</evidence>
<keyword evidence="21" id="KW-1185">Reference proteome</keyword>
<evidence type="ECO:0000256" key="5">
    <source>
        <dbReference type="ARBA" id="ARBA00022912"/>
    </source>
</evidence>
<proteinExistence type="predicted"/>
<dbReference type="PROSITE" id="PS50056">
    <property type="entry name" value="TYR_PHOSPHATASE_2"/>
    <property type="match status" value="1"/>
</dbReference>
<keyword evidence="3" id="KW-0444">Lipid biosynthesis</keyword>
<dbReference type="Proteomes" id="UP000267027">
    <property type="component" value="Unassembled WGS sequence"/>
</dbReference>
<keyword evidence="9" id="KW-1208">Phospholipid metabolism</keyword>
<dbReference type="InterPro" id="IPR000387">
    <property type="entry name" value="Tyr_Pase_dom"/>
</dbReference>
<dbReference type="PANTHER" id="PTHR46274">
    <property type="entry name" value="PHOSPHATIDYLINOSITOL PHOSPHATASE"/>
    <property type="match status" value="1"/>
</dbReference>
<dbReference type="GO" id="GO:0005737">
    <property type="term" value="C:cytoplasm"/>
    <property type="evidence" value="ECO:0007669"/>
    <property type="project" value="UniProtKB-ARBA"/>
</dbReference>
<dbReference type="FunFam" id="3.90.190.10:FF:000060">
    <property type="entry name" value="Phosphatidylglycerophosphatase and protein-tyrosine phosphatase 1"/>
    <property type="match status" value="1"/>
</dbReference>
<evidence type="ECO:0000256" key="16">
    <source>
        <dbReference type="ARBA" id="ARBA00052780"/>
    </source>
</evidence>
<organism evidence="22">
    <name type="scientific">Angiostrongylus costaricensis</name>
    <name type="common">Nematode worm</name>
    <dbReference type="NCBI Taxonomy" id="334426"/>
    <lineage>
        <taxon>Eukaryota</taxon>
        <taxon>Metazoa</taxon>
        <taxon>Ecdysozoa</taxon>
        <taxon>Nematoda</taxon>
        <taxon>Chromadorea</taxon>
        <taxon>Rhabditida</taxon>
        <taxon>Rhabditina</taxon>
        <taxon>Rhabditomorpha</taxon>
        <taxon>Strongyloidea</taxon>
        <taxon>Metastrongylidae</taxon>
        <taxon>Angiostrongylus</taxon>
    </lineage>
</organism>
<dbReference type="PROSITE" id="PS50054">
    <property type="entry name" value="TYR_PHOSPHATASE_DUAL"/>
    <property type="match status" value="1"/>
</dbReference>
<dbReference type="Pfam" id="PF00782">
    <property type="entry name" value="DSPc"/>
    <property type="match status" value="1"/>
</dbReference>
<dbReference type="PROSITE" id="PS00383">
    <property type="entry name" value="TYR_PHOSPHATASE_1"/>
    <property type="match status" value="1"/>
</dbReference>
<evidence type="ECO:0000256" key="3">
    <source>
        <dbReference type="ARBA" id="ARBA00022516"/>
    </source>
</evidence>
<comment type="catalytic activity">
    <reaction evidence="14">
        <text>1,2-dibutyryl-sn-glycero-3-phospho-(1D-myo-inositol-5-phosphate) + H2O = 1,2-dibutyryl-sn-glycero-3-phospho-(1D-myo-inositol) + phosphate</text>
        <dbReference type="Rhea" id="RHEA:42584"/>
        <dbReference type="ChEBI" id="CHEBI:15377"/>
        <dbReference type="ChEBI" id="CHEBI:43474"/>
        <dbReference type="ChEBI" id="CHEBI:82605"/>
        <dbReference type="ChEBI" id="CHEBI:82606"/>
    </reaction>
    <physiologicalReaction direction="left-to-right" evidence="14">
        <dbReference type="Rhea" id="RHEA:42585"/>
    </physiologicalReaction>
</comment>
<comment type="pathway">
    <text evidence="10">Phospholipid metabolism; phosphatidylglycerol biosynthesis; phosphatidylglycerol from CDP-diacylglycerol: step 2/2.</text>
</comment>
<evidence type="ECO:0000256" key="9">
    <source>
        <dbReference type="ARBA" id="ARBA00023264"/>
    </source>
</evidence>
<evidence type="ECO:0000259" key="19">
    <source>
        <dbReference type="PROSITE" id="PS50056"/>
    </source>
</evidence>
<reference evidence="22" key="1">
    <citation type="submission" date="2017-02" db="UniProtKB">
        <authorList>
            <consortium name="WormBaseParasite"/>
        </authorList>
    </citation>
    <scope>IDENTIFICATION</scope>
</reference>
<evidence type="ECO:0000313" key="22">
    <source>
        <dbReference type="WBParaSite" id="ACOC_0001000701-mRNA-1"/>
    </source>
</evidence>
<evidence type="ECO:0000256" key="2">
    <source>
        <dbReference type="ARBA" id="ARBA00005189"/>
    </source>
</evidence>
<dbReference type="CDD" id="cd14524">
    <property type="entry name" value="PTPMT1"/>
    <property type="match status" value="1"/>
</dbReference>
<dbReference type="SMART" id="SM00195">
    <property type="entry name" value="DSPc"/>
    <property type="match status" value="1"/>
</dbReference>
<evidence type="ECO:0000256" key="14">
    <source>
        <dbReference type="ARBA" id="ARBA00052505"/>
    </source>
</evidence>
<dbReference type="AlphaFoldDB" id="A0A0R3PVF4"/>
<dbReference type="EC" id="3.1.3.27" evidence="11"/>
<dbReference type="GO" id="GO:0004721">
    <property type="term" value="F:phosphoprotein phosphatase activity"/>
    <property type="evidence" value="ECO:0007669"/>
    <property type="project" value="UniProtKB-KW"/>
</dbReference>
<keyword evidence="7" id="KW-0472">Membrane</keyword>
<evidence type="ECO:0000256" key="7">
    <source>
        <dbReference type="ARBA" id="ARBA00023136"/>
    </source>
</evidence>
<gene>
    <name evidence="20" type="ORF">ACOC_LOCUS10008</name>
</gene>
<protein>
    <recommendedName>
        <fullName evidence="17">Phosphatidylglycerophosphatase and protein-tyrosine phosphatase 1</fullName>
        <ecNumber evidence="11">3.1.3.27</ecNumber>
    </recommendedName>
</protein>
<dbReference type="STRING" id="334426.A0A0R3PVF4"/>
<dbReference type="InterPro" id="IPR029021">
    <property type="entry name" value="Prot-tyrosine_phosphatase-like"/>
</dbReference>
<evidence type="ECO:0000256" key="4">
    <source>
        <dbReference type="ARBA" id="ARBA00022801"/>
    </source>
</evidence>
<sequence length="194" mass="22109">MLTTLAFYPSLGYNLLRNYLQPNIWMWYSRIDQALVVGALPFKSMQEELITKENIGGVVCCVEDFELKYGHNVIQKEDWVAAGVAFHHIPMVDFFGSAGRAQIDTAVKFIENISSTGKSVYVHCKAGRTRSATIAVCYLMKSRNWLPNVAVEYVKSKRPQTVLRNTQWRTANEYRRYLDKQMLAAQGSKITTSI</sequence>
<dbReference type="SUPFAM" id="SSF52799">
    <property type="entry name" value="(Phosphotyrosine protein) phosphatases II"/>
    <property type="match status" value="1"/>
</dbReference>